<accession>A0A6A7WDS5</accession>
<dbReference type="NCBIfam" id="NF033859">
    <property type="entry name" value="SMEK_N"/>
    <property type="match status" value="1"/>
</dbReference>
<reference evidence="2 3" key="1">
    <citation type="submission" date="2019-09" db="EMBL/GenBank/DDBJ databases">
        <title>Distinct polysaccharide growth profiles of human intestinal Prevotella copri isolates.</title>
        <authorList>
            <person name="Fehlner-Peach H."/>
            <person name="Magnabosco C."/>
            <person name="Raghavan V."/>
            <person name="Scher J.U."/>
            <person name="Tett A."/>
            <person name="Cox L.M."/>
            <person name="Gottsegen C."/>
            <person name="Watters A."/>
            <person name="Wiltshire- Gordon J.D."/>
            <person name="Segata N."/>
            <person name="Bonneau R."/>
            <person name="Littman D.R."/>
        </authorList>
    </citation>
    <scope>NUCLEOTIDE SEQUENCE [LARGE SCALE GENOMIC DNA]</scope>
    <source>
        <strain evidence="3">iAQ1173</strain>
    </source>
</reference>
<dbReference type="SUPFAM" id="SSF52540">
    <property type="entry name" value="P-loop containing nucleoside triphosphate hydrolases"/>
    <property type="match status" value="1"/>
</dbReference>
<protein>
    <submittedName>
        <fullName evidence="2">SMEK domain-containing protein</fullName>
    </submittedName>
</protein>
<proteinExistence type="predicted"/>
<feature type="domain" description="SMEK" evidence="1">
    <location>
        <begin position="10"/>
        <end position="148"/>
    </location>
</feature>
<evidence type="ECO:0000313" key="2">
    <source>
        <dbReference type="EMBL" id="MQP12627.1"/>
    </source>
</evidence>
<dbReference type="InterPro" id="IPR027417">
    <property type="entry name" value="P-loop_NTPase"/>
</dbReference>
<evidence type="ECO:0000313" key="3">
    <source>
        <dbReference type="Proteomes" id="UP000384372"/>
    </source>
</evidence>
<sequence length="1379" mass="161830">MSMFENLDKIKCLITEIFTQISLNKLSNFHDLNVLAENVFMYVLNDCFDYHLQNANILNNVPNQVGFDLIDTKNKIIIQVSSNDSINKIAETIEKVKDTSNLKGYHLQFFILATTAKHHKSGKIKNLSDPIIFDKDHDILDGNWLFAQFASHLDRITLIEKHLELLFNGNLSYEMVCRLLNDSENICDYLLPEHYLPRKFALKSDRSEAFDVLFAPESNEYSLDKIIIEEVKEHDLRKFVIFSTAQNGKTTELHRLYNIFSKDIDKGVQFIEASSYSQYRHGIFFHILPCRLEENQYILLDGIDELNDTDRNSLIDELRDCLKKYSKIKVVVTCRSNYNNGRMLSDFTQLEMLPLSYDEIVSYIRSRIGNGTTGFIKYIEQHQNISELLDVPFYLSSVVDYFGEKHQIPQTQKEILDYVFTKSLKVKEKEGDTINGLEYGAESLFTVIALTMQFSEKQVLSGQEFYKYLKFSKEKISDLTLYTIFKKDSFKDVYSFIHNGFKEHFVAKFLKEQSFEYILKIVCYANGEIPIIKKNWYNVLVLAISYMDEHDKKDQMIDWLLKNDVKVLQNIDSTSISMVVKQSVLKGILGEYRKEQIYPDDFYRIAKFIACLCNTRNNAEFLLEEYRNVHQITPYLALLTTCVSMMDFSSPSVGVLLSEFKNVVFDKIIELGNNDEQETYSLYVPFYSSYLNTDEDIDRLIILDVKSKDHHIIQTAFQLIANLNQADKYVEYIIAQEKCMQTYSLKGTTHVVHHHDFYKCLGKVYGKNELKRLWKFLPILFNEEKADHNQADLIVPIQKMLYNSKKYVDDDVFCQVVIDSWIKIAKDHDYISLRDTIVEIYKAFCKFCIENVLKPDFISLINEIRGVEDTQQEIRLLQILKIKLSLFGDETDLEKCIDVLQPDSINDFGIATWLTNNYDDAWNLLHYDLVHKKFPKRRFYHPNEMKLREEKSMALLLDYEQFKETVLYIVNQYAPKARKELYAKVKECEENKWDSYVGLFLSLFYNYETQEYDLQKIKYNIEDQCLYELFVLDQLANQGIKQFTGEQKECLKVMLEHVLPKIKDKRKGRRYLGLALDYEITLDKDVQEICLKYASVRDSRWEHAFSNRPFIDYAVQALGKERVEHRIVSLIKNPEGLDVYDYIELAKYAINAHLLEVYSYIFEFIKHDDEGYSGSTIELYLKSEPDGKEQIMAIFQDIPDKHKAYILKLLMYYSKDDMQWVKDTLVLFKETLLKYDKKIYLECQASLGDQEALEEILKCMTENKYYFGNVFTAIRFCNYTIDSLPVFDKLLDISFTMDSSFWTSSIIDGIKGMVGTSSDNLERVIEVLRSKITDEHTWLNKTIDSIKYSYYEAIESHMTIDKVVEKVFKMKKCSNSLYI</sequence>
<dbReference type="Proteomes" id="UP000384372">
    <property type="component" value="Unassembled WGS sequence"/>
</dbReference>
<organism evidence="2 3">
    <name type="scientific">Segatella copri</name>
    <dbReference type="NCBI Taxonomy" id="165179"/>
    <lineage>
        <taxon>Bacteria</taxon>
        <taxon>Pseudomonadati</taxon>
        <taxon>Bacteroidota</taxon>
        <taxon>Bacteroidia</taxon>
        <taxon>Bacteroidales</taxon>
        <taxon>Prevotellaceae</taxon>
        <taxon>Segatella</taxon>
    </lineage>
</organism>
<dbReference type="OrthoDB" id="1089479at2"/>
<evidence type="ECO:0000259" key="1">
    <source>
        <dbReference type="Pfam" id="PF21941"/>
    </source>
</evidence>
<dbReference type="RefSeq" id="WP_158464209.1">
    <property type="nucleotide sequence ID" value="NZ_VZAD01000091.1"/>
</dbReference>
<comment type="caution">
    <text evidence="2">The sequence shown here is derived from an EMBL/GenBank/DDBJ whole genome shotgun (WGS) entry which is preliminary data.</text>
</comment>
<dbReference type="EMBL" id="VZAD01000091">
    <property type="protein sequence ID" value="MQP12627.1"/>
    <property type="molecule type" value="Genomic_DNA"/>
</dbReference>
<name>A0A6A7WDS5_9BACT</name>
<gene>
    <name evidence="2" type="ORF">F7D20_11835</name>
</gene>
<dbReference type="InterPro" id="IPR047740">
    <property type="entry name" value="SMEK_dom"/>
</dbReference>
<dbReference type="Pfam" id="PF21941">
    <property type="entry name" value="SMEK_N"/>
    <property type="match status" value="1"/>
</dbReference>
<keyword evidence="3" id="KW-1185">Reference proteome</keyword>